<keyword evidence="1" id="KW-1133">Transmembrane helix</keyword>
<dbReference type="PANTHER" id="PTHR11319">
    <property type="entry name" value="G PROTEIN-COUPLED RECEPTOR-RELATED"/>
    <property type="match status" value="1"/>
</dbReference>
<sequence>MSQSTTVTITNILITESTAAKGGGFYMIDCTIQGGDLVNATIANTSAVVMGGAMYLVLVDMIAKNIKSMHTSGESGGMLASEDSNVQLTNSNIKYSTAKSNGGAFYCIISSVILQQSRVHSHSAGANGGALYGFSSTVSFQDSTIFNNMAATGGAISVSSSTLNIYRSKLFENNATNGGAINAGLSDVTIELSELSSNAASGVGGALSITENSITAVNSLLHDNQAVQGGAMALSQLSTFTLHSCIVSSNSLLLSQSADILPFGGAISLNVISADSYVINSTFQNNTAGVHNGGAFYATMGSTLAAATLHVTTSLFSNCQGGYGGAFYLTGMKTALNQSSWTLNAATTGGGGGIYWTGIEPLGLQSQSYNGNTAIFGPNFASVPYGLQPNYTPVVDCNGSVIGEASGVNFIGTFHVYIVDQYMQTVATESTTQVTLTSETSGALITGAGKATAVNGVCNFATTGVQQVPGLNVSLALSSGNLKPLRTVLVRVRQCVRGEVTPAGVDQCLKCPYGQFSWNTSESSCHTCPIGAVCGGGDDIQALDGYWRFPNSTGVCTNHYDDCTLKECLDVACNGLVKSSDSAMVRLNTGINGTVALILSSNSTEYNENDTLFIQGASYKVVQATSLGTNQSSQIQLLVTGTTELPTTGGVAIYQVVNESCKTGYAGHLCFQCDIGYTRSGKTACIACPNNYTLTILVLVGGVFACIAVAIVLIQMTINKSRTKADLYSIICKIFTSYLQLVSLAGSFDLQWPAEVNAMFNAQSAASNPADKLISIDCLLDYYKRGTSMDSLSSYYEQLILYLCLPVLCVIFPVVFWRLRHKLIIKRLTRREWAPLLQSTIGRGTGGDPLIQSSEVEDVLKAVGEKPTDIVVMGTCTVAKLDEGSQPLSVVKSAYLEALRSEIQDKTVLSIIVLMFLVHPGVTKQIFQMFTCTVLGEDDDGKPLYFLDPDLDVPCYNFSHYRWMLCCGLPSIIGITFGIPGFAWYVLRARRTMLDDPRIKLQFGFLYDGYKLEYYYWEIWIMMRKVLVSVISVFLKNWGAIPQSLGATGLTFFALYLHMNSMPFELEVVNNLEETALLTCLITLYCGLYFYQPQVTGGARFGIGVVVLIVNGIFFLKFGRLVSQELKKKALDGLAKMTQHKRVSVVINKFRGSKVDLPVQPEFVEIQLDHDNSIDENAVLETDEVK</sequence>
<accession>A0A1V9YGE2</accession>
<feature type="transmembrane region" description="Helical" evidence="1">
    <location>
        <begin position="692"/>
        <end position="714"/>
    </location>
</feature>
<evidence type="ECO:0000313" key="2">
    <source>
        <dbReference type="EMBL" id="OQR84804.1"/>
    </source>
</evidence>
<dbReference type="InterPro" id="IPR011050">
    <property type="entry name" value="Pectin_lyase_fold/virulence"/>
</dbReference>
<dbReference type="EMBL" id="JNBS01003931">
    <property type="protein sequence ID" value="OQR84804.1"/>
    <property type="molecule type" value="Genomic_DNA"/>
</dbReference>
<reference evidence="2 3" key="1">
    <citation type="journal article" date="2014" name="Genome Biol. Evol.">
        <title>The secreted proteins of Achlya hypogyna and Thraustotheca clavata identify the ancestral oomycete secretome and reveal gene acquisitions by horizontal gene transfer.</title>
        <authorList>
            <person name="Misner I."/>
            <person name="Blouin N."/>
            <person name="Leonard G."/>
            <person name="Richards T.A."/>
            <person name="Lane C.E."/>
        </authorList>
    </citation>
    <scope>NUCLEOTIDE SEQUENCE [LARGE SCALE GENOMIC DNA]</scope>
    <source>
        <strain evidence="2 3">ATCC 34112</strain>
    </source>
</reference>
<dbReference type="AlphaFoldDB" id="A0A1V9YGE2"/>
<organism evidence="2 3">
    <name type="scientific">Thraustotheca clavata</name>
    <dbReference type="NCBI Taxonomy" id="74557"/>
    <lineage>
        <taxon>Eukaryota</taxon>
        <taxon>Sar</taxon>
        <taxon>Stramenopiles</taxon>
        <taxon>Oomycota</taxon>
        <taxon>Saprolegniomycetes</taxon>
        <taxon>Saprolegniales</taxon>
        <taxon>Achlyaceae</taxon>
        <taxon>Thraustotheca</taxon>
    </lineage>
</organism>
<dbReference type="Proteomes" id="UP000243217">
    <property type="component" value="Unassembled WGS sequence"/>
</dbReference>
<dbReference type="PANTHER" id="PTHR11319:SF35">
    <property type="entry name" value="OUTER MEMBRANE PROTEIN PMPC-RELATED"/>
    <property type="match status" value="1"/>
</dbReference>
<keyword evidence="3" id="KW-1185">Reference proteome</keyword>
<feature type="transmembrane region" description="Helical" evidence="1">
    <location>
        <begin position="726"/>
        <end position="748"/>
    </location>
</feature>
<comment type="caution">
    <text evidence="2">The sequence shown here is derived from an EMBL/GenBank/DDBJ whole genome shotgun (WGS) entry which is preliminary data.</text>
</comment>
<feature type="transmembrane region" description="Helical" evidence="1">
    <location>
        <begin position="1071"/>
        <end position="1091"/>
    </location>
</feature>
<name>A0A1V9YGE2_9STRA</name>
<dbReference type="InterPro" id="IPR009030">
    <property type="entry name" value="Growth_fac_rcpt_cys_sf"/>
</dbReference>
<dbReference type="OrthoDB" id="77931at2759"/>
<feature type="transmembrane region" description="Helical" evidence="1">
    <location>
        <begin position="1041"/>
        <end position="1059"/>
    </location>
</feature>
<proteinExistence type="predicted"/>
<dbReference type="SUPFAM" id="SSF57184">
    <property type="entry name" value="Growth factor receptor domain"/>
    <property type="match status" value="1"/>
</dbReference>
<feature type="transmembrane region" description="Helical" evidence="1">
    <location>
        <begin position="1097"/>
        <end position="1119"/>
    </location>
</feature>
<gene>
    <name evidence="2" type="ORF">THRCLA_10799</name>
</gene>
<evidence type="ECO:0000313" key="3">
    <source>
        <dbReference type="Proteomes" id="UP000243217"/>
    </source>
</evidence>
<keyword evidence="1" id="KW-0472">Membrane</keyword>
<protein>
    <submittedName>
        <fullName evidence="2">Uncharacterized protein</fullName>
    </submittedName>
</protein>
<feature type="transmembrane region" description="Helical" evidence="1">
    <location>
        <begin position="961"/>
        <end position="987"/>
    </location>
</feature>
<feature type="transmembrane region" description="Helical" evidence="1">
    <location>
        <begin position="799"/>
        <end position="819"/>
    </location>
</feature>
<dbReference type="SUPFAM" id="SSF51126">
    <property type="entry name" value="Pectin lyase-like"/>
    <property type="match status" value="1"/>
</dbReference>
<evidence type="ECO:0000256" key="1">
    <source>
        <dbReference type="SAM" id="Phobius"/>
    </source>
</evidence>
<keyword evidence="1" id="KW-0812">Transmembrane</keyword>